<feature type="transmembrane region" description="Helical" evidence="1">
    <location>
        <begin position="20"/>
        <end position="45"/>
    </location>
</feature>
<protein>
    <recommendedName>
        <fullName evidence="4">AtpZ/AtpI family protein</fullName>
    </recommendedName>
</protein>
<reference evidence="3" key="1">
    <citation type="submission" date="2017-09" db="EMBL/GenBank/DDBJ databases">
        <title>Depth-based differentiation of microbial function through sediment-hosted aquifers and enrichment of novel symbionts in the deep terrestrial subsurface.</title>
        <authorList>
            <person name="Probst A.J."/>
            <person name="Ladd B."/>
            <person name="Jarett J.K."/>
            <person name="Geller-Mcgrath D.E."/>
            <person name="Sieber C.M.K."/>
            <person name="Emerson J.B."/>
            <person name="Anantharaman K."/>
            <person name="Thomas B.C."/>
            <person name="Malmstrom R."/>
            <person name="Stieglmeier M."/>
            <person name="Klingl A."/>
            <person name="Woyke T."/>
            <person name="Ryan C.M."/>
            <person name="Banfield J.F."/>
        </authorList>
    </citation>
    <scope>NUCLEOTIDE SEQUENCE [LARGE SCALE GENOMIC DNA]</scope>
</reference>
<dbReference type="AlphaFoldDB" id="A0A2H0VAU6"/>
<evidence type="ECO:0008006" key="4">
    <source>
        <dbReference type="Google" id="ProtNLM"/>
    </source>
</evidence>
<keyword evidence="1" id="KW-0812">Transmembrane</keyword>
<organism evidence="2 3">
    <name type="scientific">Candidatus Doudnabacteria bacterium CG10_big_fil_rev_8_21_14_0_10_42_18</name>
    <dbReference type="NCBI Taxonomy" id="1974552"/>
    <lineage>
        <taxon>Bacteria</taxon>
        <taxon>Candidatus Doudnaibacteriota</taxon>
    </lineage>
</organism>
<dbReference type="Proteomes" id="UP000230922">
    <property type="component" value="Unassembled WGS sequence"/>
</dbReference>
<keyword evidence="1" id="KW-0472">Membrane</keyword>
<feature type="transmembrane region" description="Helical" evidence="1">
    <location>
        <begin position="57"/>
        <end position="77"/>
    </location>
</feature>
<evidence type="ECO:0000256" key="1">
    <source>
        <dbReference type="SAM" id="Phobius"/>
    </source>
</evidence>
<dbReference type="EMBL" id="PFAK01000039">
    <property type="protein sequence ID" value="PIR96222.1"/>
    <property type="molecule type" value="Genomic_DNA"/>
</dbReference>
<sequence>MIKNLEQKPEQKKTDKSKNFALYGLLMELGIEFAVMIGFPLYLFIKLGQWADKKQDSGYFVLIGILLALTLSSYMIYKRVKTVKHILK</sequence>
<keyword evidence="1" id="KW-1133">Transmembrane helix</keyword>
<accession>A0A2H0VAU6</accession>
<evidence type="ECO:0000313" key="2">
    <source>
        <dbReference type="EMBL" id="PIR96222.1"/>
    </source>
</evidence>
<comment type="caution">
    <text evidence="2">The sequence shown here is derived from an EMBL/GenBank/DDBJ whole genome shotgun (WGS) entry which is preliminary data.</text>
</comment>
<gene>
    <name evidence="2" type="ORF">COT92_02190</name>
</gene>
<proteinExistence type="predicted"/>
<evidence type="ECO:0000313" key="3">
    <source>
        <dbReference type="Proteomes" id="UP000230922"/>
    </source>
</evidence>
<name>A0A2H0VAU6_9BACT</name>